<keyword evidence="4" id="KW-1185">Reference proteome</keyword>
<dbReference type="Pfam" id="PF09335">
    <property type="entry name" value="VTT_dom"/>
    <property type="match status" value="1"/>
</dbReference>
<dbReference type="PANTHER" id="PTHR42709">
    <property type="entry name" value="ALKALINE PHOSPHATASE LIKE PROTEIN"/>
    <property type="match status" value="1"/>
</dbReference>
<organism evidence="3 4">
    <name type="scientific">Ottowia oryzae</name>
    <dbReference type="NCBI Taxonomy" id="2109914"/>
    <lineage>
        <taxon>Bacteria</taxon>
        <taxon>Pseudomonadati</taxon>
        <taxon>Pseudomonadota</taxon>
        <taxon>Betaproteobacteria</taxon>
        <taxon>Burkholderiales</taxon>
        <taxon>Comamonadaceae</taxon>
        <taxon>Ottowia</taxon>
    </lineage>
</organism>
<feature type="transmembrane region" description="Helical" evidence="1">
    <location>
        <begin position="12"/>
        <end position="35"/>
    </location>
</feature>
<dbReference type="OrthoDB" id="948134at2"/>
<sequence length="198" mass="21659">MEHLNHLISHYGYWAVAVGCLLEGETLLILAGIAARRGLLALPWVMAVGACAGALSDVTFFAIGRWRGRAVLARWPKLESYRNRLDAGLSRWGPGMIVGVRFMYGMRIAGPILLGTTQLPWHRFIGYNALGAVLWAGLVAGAGWLFGHAAERMLQGVEHAEHWAGLVVVVAAVAFGLWRWWRRRQTPKTGAGAAHASR</sequence>
<reference evidence="3 4" key="1">
    <citation type="submission" date="2018-03" db="EMBL/GenBank/DDBJ databases">
        <title>Genome sequencing of Ottowia sp.</title>
        <authorList>
            <person name="Kim S.-J."/>
            <person name="Heo J."/>
            <person name="Kwon S.-W."/>
        </authorList>
    </citation>
    <scope>NUCLEOTIDE SEQUENCE [LARGE SCALE GENOMIC DNA]</scope>
    <source>
        <strain evidence="3 4">KADR8-3</strain>
    </source>
</reference>
<evidence type="ECO:0000313" key="3">
    <source>
        <dbReference type="EMBL" id="AVO34660.1"/>
    </source>
</evidence>
<evidence type="ECO:0000313" key="4">
    <source>
        <dbReference type="Proteomes" id="UP000239709"/>
    </source>
</evidence>
<keyword evidence="1" id="KW-0472">Membrane</keyword>
<dbReference type="InterPro" id="IPR032816">
    <property type="entry name" value="VTT_dom"/>
</dbReference>
<accession>A0A2S0MFM8</accession>
<feature type="transmembrane region" description="Helical" evidence="1">
    <location>
        <begin position="162"/>
        <end position="181"/>
    </location>
</feature>
<dbReference type="KEGG" id="otk:C6570_10805"/>
<feature type="domain" description="VTT" evidence="2">
    <location>
        <begin position="24"/>
        <end position="144"/>
    </location>
</feature>
<dbReference type="Proteomes" id="UP000239709">
    <property type="component" value="Chromosome"/>
</dbReference>
<dbReference type="PANTHER" id="PTHR42709:SF2">
    <property type="entry name" value="INNER MEMBRANE PROTEIN YOHD"/>
    <property type="match status" value="1"/>
</dbReference>
<protein>
    <submittedName>
        <fullName evidence="3">DedA family protein</fullName>
    </submittedName>
</protein>
<dbReference type="AlphaFoldDB" id="A0A2S0MFM8"/>
<dbReference type="GO" id="GO:0005886">
    <property type="term" value="C:plasma membrane"/>
    <property type="evidence" value="ECO:0007669"/>
    <property type="project" value="TreeGrafter"/>
</dbReference>
<feature type="transmembrane region" description="Helical" evidence="1">
    <location>
        <begin position="129"/>
        <end position="150"/>
    </location>
</feature>
<evidence type="ECO:0000259" key="2">
    <source>
        <dbReference type="Pfam" id="PF09335"/>
    </source>
</evidence>
<name>A0A2S0MFM8_9BURK</name>
<feature type="transmembrane region" description="Helical" evidence="1">
    <location>
        <begin position="41"/>
        <end position="64"/>
    </location>
</feature>
<dbReference type="InterPro" id="IPR051311">
    <property type="entry name" value="DedA_domain"/>
</dbReference>
<evidence type="ECO:0000256" key="1">
    <source>
        <dbReference type="SAM" id="Phobius"/>
    </source>
</evidence>
<gene>
    <name evidence="3" type="ORF">C6570_10805</name>
</gene>
<keyword evidence="1" id="KW-0812">Transmembrane</keyword>
<dbReference type="RefSeq" id="WP_106703212.1">
    <property type="nucleotide sequence ID" value="NZ_CP027666.1"/>
</dbReference>
<proteinExistence type="predicted"/>
<dbReference type="EMBL" id="CP027666">
    <property type="protein sequence ID" value="AVO34660.1"/>
    <property type="molecule type" value="Genomic_DNA"/>
</dbReference>
<keyword evidence="1" id="KW-1133">Transmembrane helix</keyword>